<evidence type="ECO:0000256" key="11">
    <source>
        <dbReference type="ARBA" id="ARBA00022737"/>
    </source>
</evidence>
<evidence type="ECO:0000313" key="27">
    <source>
        <dbReference type="Proteomes" id="UP000694427"/>
    </source>
</evidence>
<evidence type="ECO:0000256" key="14">
    <source>
        <dbReference type="ARBA" id="ARBA00022889"/>
    </source>
</evidence>
<feature type="domain" description="Cadherin" evidence="25">
    <location>
        <begin position="193"/>
        <end position="304"/>
    </location>
</feature>
<dbReference type="FunFam" id="2.60.40.60:FF:000031">
    <property type="entry name" value="Cadherin 3"/>
    <property type="match status" value="1"/>
</dbReference>
<dbReference type="GO" id="GO:0060027">
    <property type="term" value="P:convergent extension involved in gastrulation"/>
    <property type="evidence" value="ECO:0007669"/>
    <property type="project" value="UniProtKB-ARBA"/>
</dbReference>
<name>A0A8C1LRC8_CYPCA</name>
<dbReference type="GO" id="GO:0042074">
    <property type="term" value="P:cell migration involved in gastrulation"/>
    <property type="evidence" value="ECO:0007669"/>
    <property type="project" value="UniProtKB-ARBA"/>
</dbReference>
<dbReference type="Gene3D" id="4.10.900.10">
    <property type="entry name" value="TCF3-CBD (Catenin binding domain)"/>
    <property type="match status" value="1"/>
</dbReference>
<dbReference type="GO" id="GO:0007156">
    <property type="term" value="P:homophilic cell adhesion via plasma membrane adhesion molecules"/>
    <property type="evidence" value="ECO:0007669"/>
    <property type="project" value="InterPro"/>
</dbReference>
<feature type="domain" description="Cadherin" evidence="25">
    <location>
        <begin position="473"/>
        <end position="575"/>
    </location>
</feature>
<dbReference type="InterPro" id="IPR020894">
    <property type="entry name" value="Cadherin_CS"/>
</dbReference>
<evidence type="ECO:0000256" key="7">
    <source>
        <dbReference type="ARBA" id="ARBA00022490"/>
    </source>
</evidence>
<evidence type="ECO:0000256" key="21">
    <source>
        <dbReference type="PROSITE-ProRule" id="PRU00043"/>
    </source>
</evidence>
<keyword evidence="18 24" id="KW-0472">Membrane</keyword>
<dbReference type="FunFam" id="2.60.40.60:FF:000019">
    <property type="entry name" value="Cadherin 2"/>
    <property type="match status" value="2"/>
</dbReference>
<dbReference type="GO" id="GO:0008013">
    <property type="term" value="F:beta-catenin binding"/>
    <property type="evidence" value="ECO:0007669"/>
    <property type="project" value="TreeGrafter"/>
</dbReference>
<dbReference type="GO" id="GO:0005794">
    <property type="term" value="C:Golgi apparatus"/>
    <property type="evidence" value="ECO:0007669"/>
    <property type="project" value="UniProtKB-SubCell"/>
</dbReference>
<dbReference type="PRINTS" id="PR00205">
    <property type="entry name" value="CADHERIN"/>
</dbReference>
<accession>A0A8C1LRC8</accession>
<keyword evidence="11" id="KW-0677">Repeat</keyword>
<dbReference type="AlphaFoldDB" id="A0A8C1LRC8"/>
<dbReference type="GO" id="GO:0045296">
    <property type="term" value="F:cadherin binding"/>
    <property type="evidence" value="ECO:0007669"/>
    <property type="project" value="TreeGrafter"/>
</dbReference>
<evidence type="ECO:0000256" key="16">
    <source>
        <dbReference type="ARBA" id="ARBA00022989"/>
    </source>
</evidence>
<evidence type="ECO:0000256" key="2">
    <source>
        <dbReference type="ARBA" id="ARBA00004251"/>
    </source>
</evidence>
<feature type="domain" description="Cadherin" evidence="25">
    <location>
        <begin position="808"/>
        <end position="907"/>
    </location>
</feature>
<keyword evidence="27" id="KW-1185">Reference proteome</keyword>
<comment type="subcellular location">
    <subcellularLocation>
        <location evidence="4">Cell junction</location>
        <location evidence="4">Adherens junction</location>
    </subcellularLocation>
    <subcellularLocation>
        <location evidence="2 22">Cell membrane</location>
        <topology evidence="2 22">Single-pass type I membrane protein</topology>
    </subcellularLocation>
    <subcellularLocation>
        <location evidence="3">Cytoplasm</location>
    </subcellularLocation>
    <subcellularLocation>
        <location evidence="1">Endosome</location>
    </subcellularLocation>
    <subcellularLocation>
        <location evidence="5">Golgi apparatus</location>
        <location evidence="5">trans-Golgi network</location>
    </subcellularLocation>
</comment>
<dbReference type="GO" id="GO:0044331">
    <property type="term" value="P:cell-cell adhesion mediated by cadherin"/>
    <property type="evidence" value="ECO:0007669"/>
    <property type="project" value="TreeGrafter"/>
</dbReference>
<dbReference type="Pfam" id="PF00028">
    <property type="entry name" value="Cadherin"/>
    <property type="match status" value="7"/>
</dbReference>
<dbReference type="GO" id="GO:0007398">
    <property type="term" value="P:ectoderm development"/>
    <property type="evidence" value="ECO:0007669"/>
    <property type="project" value="UniProtKB-ARBA"/>
</dbReference>
<keyword evidence="15" id="KW-0965">Cell junction</keyword>
<evidence type="ECO:0000256" key="19">
    <source>
        <dbReference type="ARBA" id="ARBA00023180"/>
    </source>
</evidence>
<evidence type="ECO:0000256" key="17">
    <source>
        <dbReference type="ARBA" id="ARBA00023034"/>
    </source>
</evidence>
<evidence type="ECO:0000256" key="6">
    <source>
        <dbReference type="ARBA" id="ARBA00022475"/>
    </source>
</evidence>
<keyword evidence="9" id="KW-0479">Metal-binding</keyword>
<dbReference type="PANTHER" id="PTHR24027:SF319">
    <property type="entry name" value="CADHERIN-1"/>
    <property type="match status" value="1"/>
</dbReference>
<dbReference type="InterPro" id="IPR027397">
    <property type="entry name" value="Catenin-bd_sf"/>
</dbReference>
<dbReference type="Proteomes" id="UP000694427">
    <property type="component" value="Unplaced"/>
</dbReference>
<dbReference type="GO" id="GO:0055113">
    <property type="term" value="P:epiboly involved in gastrulation with mouth forming second"/>
    <property type="evidence" value="ECO:0007669"/>
    <property type="project" value="UniProtKB-ARBA"/>
</dbReference>
<feature type="domain" description="Cadherin" evidence="25">
    <location>
        <begin position="576"/>
        <end position="686"/>
    </location>
</feature>
<feature type="domain" description="Cadherin" evidence="25">
    <location>
        <begin position="94"/>
        <end position="192"/>
    </location>
</feature>
<evidence type="ECO:0000256" key="18">
    <source>
        <dbReference type="ARBA" id="ARBA00023136"/>
    </source>
</evidence>
<dbReference type="CDD" id="cd11304">
    <property type="entry name" value="Cadherin_repeat"/>
    <property type="match status" value="5"/>
</dbReference>
<dbReference type="GO" id="GO:0005912">
    <property type="term" value="C:adherens junction"/>
    <property type="evidence" value="ECO:0007669"/>
    <property type="project" value="UniProtKB-SubCell"/>
</dbReference>
<dbReference type="GO" id="GO:0000902">
    <property type="term" value="P:cell morphogenesis"/>
    <property type="evidence" value="ECO:0007669"/>
    <property type="project" value="TreeGrafter"/>
</dbReference>
<evidence type="ECO:0000256" key="15">
    <source>
        <dbReference type="ARBA" id="ARBA00022949"/>
    </source>
</evidence>
<evidence type="ECO:0000256" key="1">
    <source>
        <dbReference type="ARBA" id="ARBA00004177"/>
    </source>
</evidence>
<keyword evidence="7" id="KW-0963">Cytoplasm</keyword>
<dbReference type="Ensembl" id="ENSCCRT00010070144.1">
    <property type="protein sequence ID" value="ENSCCRP00010063872.1"/>
    <property type="gene ID" value="ENSCCRG00010025088.1"/>
</dbReference>
<dbReference type="Gene3D" id="2.60.40.60">
    <property type="entry name" value="Cadherins"/>
    <property type="match status" value="8"/>
</dbReference>
<dbReference type="GO" id="GO:0030010">
    <property type="term" value="P:establishment of cell polarity"/>
    <property type="evidence" value="ECO:0007669"/>
    <property type="project" value="UniProtKB-ARBA"/>
</dbReference>
<evidence type="ECO:0000256" key="8">
    <source>
        <dbReference type="ARBA" id="ARBA00022692"/>
    </source>
</evidence>
<keyword evidence="14 22" id="KW-0130">Cell adhesion</keyword>
<dbReference type="Pfam" id="PF01049">
    <property type="entry name" value="CADH_Y-type_LIR"/>
    <property type="match status" value="1"/>
</dbReference>
<dbReference type="PROSITE" id="PS50268">
    <property type="entry name" value="CADHERIN_2"/>
    <property type="match status" value="7"/>
</dbReference>
<dbReference type="InterPro" id="IPR039808">
    <property type="entry name" value="Cadherin"/>
</dbReference>
<dbReference type="FunFam" id="2.60.40.60:FF:000022">
    <property type="entry name" value="Cadherin 2"/>
    <property type="match status" value="2"/>
</dbReference>
<dbReference type="PROSITE" id="PS00232">
    <property type="entry name" value="CADHERIN_1"/>
    <property type="match status" value="2"/>
</dbReference>
<dbReference type="GO" id="GO:0001764">
    <property type="term" value="P:neuron migration"/>
    <property type="evidence" value="ECO:0007669"/>
    <property type="project" value="UniProtKB-ARBA"/>
</dbReference>
<dbReference type="SUPFAM" id="SSF49313">
    <property type="entry name" value="Cadherin-like"/>
    <property type="match status" value="9"/>
</dbReference>
<evidence type="ECO:0000256" key="13">
    <source>
        <dbReference type="ARBA" id="ARBA00022837"/>
    </source>
</evidence>
<comment type="function">
    <text evidence="23">Cadherins are calcium-dependent cell adhesion proteins.</text>
</comment>
<evidence type="ECO:0000259" key="25">
    <source>
        <dbReference type="PROSITE" id="PS50268"/>
    </source>
</evidence>
<dbReference type="InterPro" id="IPR002126">
    <property type="entry name" value="Cadherin-like_dom"/>
</dbReference>
<evidence type="ECO:0000256" key="10">
    <source>
        <dbReference type="ARBA" id="ARBA00022729"/>
    </source>
</evidence>
<keyword evidence="17" id="KW-0333">Golgi apparatus</keyword>
<evidence type="ECO:0000256" key="9">
    <source>
        <dbReference type="ARBA" id="ARBA00022723"/>
    </source>
</evidence>
<protein>
    <recommendedName>
        <fullName evidence="20">Cadherin-1</fullName>
    </recommendedName>
</protein>
<evidence type="ECO:0000256" key="22">
    <source>
        <dbReference type="RuleBase" id="RU003318"/>
    </source>
</evidence>
<dbReference type="GO" id="GO:0007043">
    <property type="term" value="P:cell-cell junction assembly"/>
    <property type="evidence" value="ECO:0007669"/>
    <property type="project" value="TreeGrafter"/>
</dbReference>
<evidence type="ECO:0000256" key="3">
    <source>
        <dbReference type="ARBA" id="ARBA00004496"/>
    </source>
</evidence>
<evidence type="ECO:0000313" key="26">
    <source>
        <dbReference type="Ensembl" id="ENSCCRP00010063872.1"/>
    </source>
</evidence>
<dbReference type="FunFam" id="4.10.900.10:FF:000001">
    <property type="entry name" value="Cadherin 2"/>
    <property type="match status" value="1"/>
</dbReference>
<evidence type="ECO:0000256" key="12">
    <source>
        <dbReference type="ARBA" id="ARBA00022753"/>
    </source>
</evidence>
<dbReference type="GO" id="GO:0016342">
    <property type="term" value="C:catenin complex"/>
    <property type="evidence" value="ECO:0007669"/>
    <property type="project" value="TreeGrafter"/>
</dbReference>
<dbReference type="SMART" id="SM00112">
    <property type="entry name" value="CA"/>
    <property type="match status" value="7"/>
</dbReference>
<dbReference type="FunFam" id="2.60.40.60:FF:000011">
    <property type="entry name" value="Cadherin 1"/>
    <property type="match status" value="2"/>
</dbReference>
<dbReference type="InterPro" id="IPR000233">
    <property type="entry name" value="Cadherin_Y-type_LIR"/>
</dbReference>
<organism evidence="26 27">
    <name type="scientific">Cyprinus carpio</name>
    <name type="common">Common carp</name>
    <dbReference type="NCBI Taxonomy" id="7962"/>
    <lineage>
        <taxon>Eukaryota</taxon>
        <taxon>Metazoa</taxon>
        <taxon>Chordata</taxon>
        <taxon>Craniata</taxon>
        <taxon>Vertebrata</taxon>
        <taxon>Euteleostomi</taxon>
        <taxon>Actinopterygii</taxon>
        <taxon>Neopterygii</taxon>
        <taxon>Teleostei</taxon>
        <taxon>Ostariophysi</taxon>
        <taxon>Cypriniformes</taxon>
        <taxon>Cyprinidae</taxon>
        <taxon>Cyprininae</taxon>
        <taxon>Cyprinus</taxon>
    </lineage>
</organism>
<dbReference type="GO" id="GO:0001841">
    <property type="term" value="P:neural tube formation"/>
    <property type="evidence" value="ECO:0007669"/>
    <property type="project" value="UniProtKB-ARBA"/>
</dbReference>
<dbReference type="GO" id="GO:0007498">
    <property type="term" value="P:mesoderm development"/>
    <property type="evidence" value="ECO:0007669"/>
    <property type="project" value="UniProtKB-ARBA"/>
</dbReference>
<evidence type="ECO:0000256" key="4">
    <source>
        <dbReference type="ARBA" id="ARBA00004536"/>
    </source>
</evidence>
<proteinExistence type="predicted"/>
<dbReference type="PANTHER" id="PTHR24027">
    <property type="entry name" value="CADHERIN-23"/>
    <property type="match status" value="1"/>
</dbReference>
<keyword evidence="6" id="KW-1003">Cell membrane</keyword>
<evidence type="ECO:0000256" key="24">
    <source>
        <dbReference type="SAM" id="Phobius"/>
    </source>
</evidence>
<keyword evidence="10" id="KW-0732">Signal</keyword>
<evidence type="ECO:0000256" key="23">
    <source>
        <dbReference type="RuleBase" id="RU004357"/>
    </source>
</evidence>
<dbReference type="GO" id="GO:0034332">
    <property type="term" value="P:adherens junction organization"/>
    <property type="evidence" value="ECO:0007669"/>
    <property type="project" value="UniProtKB-ARBA"/>
</dbReference>
<feature type="domain" description="Cadherin" evidence="25">
    <location>
        <begin position="687"/>
        <end position="798"/>
    </location>
</feature>
<keyword evidence="13 21" id="KW-0106">Calcium</keyword>
<feature type="transmembrane region" description="Helical" evidence="24">
    <location>
        <begin position="1014"/>
        <end position="1040"/>
    </location>
</feature>
<evidence type="ECO:0000256" key="5">
    <source>
        <dbReference type="ARBA" id="ARBA00004601"/>
    </source>
</evidence>
<reference evidence="26" key="2">
    <citation type="submission" date="2025-09" db="UniProtKB">
        <authorList>
            <consortium name="Ensembl"/>
        </authorList>
    </citation>
    <scope>IDENTIFICATION</scope>
</reference>
<feature type="domain" description="Cadherin" evidence="25">
    <location>
        <begin position="305"/>
        <end position="416"/>
    </location>
</feature>
<evidence type="ECO:0000256" key="20">
    <source>
        <dbReference type="ARBA" id="ARBA00023893"/>
    </source>
</evidence>
<keyword evidence="8 22" id="KW-0812">Transmembrane</keyword>
<keyword evidence="12" id="KW-0967">Endosome</keyword>
<keyword evidence="16 24" id="KW-1133">Transmembrane helix</keyword>
<keyword evidence="19" id="KW-0325">Glycoprotein</keyword>
<dbReference type="GO" id="GO:0005768">
    <property type="term" value="C:endosome"/>
    <property type="evidence" value="ECO:0007669"/>
    <property type="project" value="UniProtKB-SubCell"/>
</dbReference>
<dbReference type="InterPro" id="IPR015919">
    <property type="entry name" value="Cadherin-like_sf"/>
</dbReference>
<dbReference type="GO" id="GO:0005509">
    <property type="term" value="F:calcium ion binding"/>
    <property type="evidence" value="ECO:0007669"/>
    <property type="project" value="UniProtKB-UniRule"/>
</dbReference>
<sequence length="1190" mass="131142">MDGTVTLKRPLTLREAYEVFSVNAWDADGKKHTVSIRVEFVHHLNGHHKDTVMNISSPQIESPLDHPPLAFARSSAGLKRAKRGWVIPPFSAVENSRGPFPMKLVQIKSDFAKETQMVYSITGEGADQDPKGIFTVERLSGNLFVTQSLDREKKASYRLIVHAVAHDGDNVKETPMEVIIFVMDQNDNKPVFTQNPFNGHVHEAAVKDYEFMRVTATDADDPETDNSIISYKIVSQEPPLPKPNMFDINISTGTICLRETGMDRDQWPRYTLLIVATDMEGAGYSTTGTAVITITDSNDNPPQFEQTSIVVSVLENKVGYEVAKLTVTDGDEVGSPAWSTKYRIISGDKGGFFNVSTGPSQLEGIITTVKPLDFEKTKQYVLSVIVENDDPFISSFPTSTATVTVNVEDVKEPPKHTVSVKVERIHHHEEHHIDTVMNISSPEMESPSDQVLTFPKSSTGAKRAKRGWVIPPFRVPENSRGPFPMKLVQIKSDYAKETQMIYSVTGEGADLEPKGIFTVERLSGNLFVTQALDREKKASYRLVAHAVARDVPSVIEAPMEVIIDVMDQNDNKPVFTQNPFNGQVAEAAVKEFMKVTATDADDSQETNNGIIHYKIVSQEPPFPKPNMFDINTSTGTIRVQETGMDREQWPRYTLLIVATDMEGAGYSTTGTAVITITDSNDNPPQFEQSSYTVSVPENKVGHEVAKLTVTDGDEVGSPAWSTKYRIISGDKGGFFNVSTGPNQLEGIITTVKPLDFEKTKQYVLSVIVENDDPFVGSLPTSTATVTVNVEDVNEPPEFKPKEKIIFKPEDAPVDTELITYTATDPDTGKSQKIMYKMGSDDAGWLSVSPETGVIKVRSLMDRESVYVKDGKYRAIILAVDDDVSSPATGTGTLIIELENVNDNAPVINERIIKICNRGSAPVLLSITDKDGPPFGAPFSVETQGETSKNWSTSMNDTSTGVFLHLKSQLEQGDYNVVLRVFDQHKLYQDSSIQATVCDCTGDEFQCTNKQLAGMALSGVLGILGGILALLLLVLLLLLFLRRKSGTKKEPLLPEDDVRDNIYYYDEEGGGEDDQDYDLSVLHRGLDNRPEVFRNDVAPTFLPAPHYRPRPANPEEIGTFIDDNLNAADNDPTAPPYDSLLVFDYEGGGSDAGSLSSINSSSSGHDQDYDFLNEWGPRFKKLADMFGGGED</sequence>
<dbReference type="GO" id="GO:0016339">
    <property type="term" value="P:calcium-dependent cell-cell adhesion via plasma membrane cell adhesion molecules"/>
    <property type="evidence" value="ECO:0007669"/>
    <property type="project" value="TreeGrafter"/>
</dbReference>
<reference evidence="26" key="1">
    <citation type="submission" date="2025-08" db="UniProtKB">
        <authorList>
            <consortium name="Ensembl"/>
        </authorList>
    </citation>
    <scope>IDENTIFICATION</scope>
</reference>
<dbReference type="FunFam" id="2.60.40.60:FF:000095">
    <property type="entry name" value="Cadherin 13"/>
    <property type="match status" value="1"/>
</dbReference>